<sequence length="128" mass="14277">MMKLGEYKFSLSTAAYQQFQRSTAYNWVAQGRVGQYDNLQFVGPGKDSVSLSGQIFPHYFGGAGQLDAMRSEASKGKPLLFVDGLGKMHGYWVIESISETGKLLLDNGVPRQQDFTLQIRYYGPTLPK</sequence>
<dbReference type="Proteomes" id="UP001568358">
    <property type="component" value="Unassembled WGS sequence"/>
</dbReference>
<dbReference type="Pfam" id="PF06995">
    <property type="entry name" value="Phage_P2_GpU"/>
    <property type="match status" value="1"/>
</dbReference>
<accession>A0ABV4JWV4</accession>
<evidence type="ECO:0000313" key="1">
    <source>
        <dbReference type="EMBL" id="MEZ6854186.1"/>
    </source>
</evidence>
<keyword evidence="2" id="KW-1185">Reference proteome</keyword>
<dbReference type="EMBL" id="JBFSOO010000008">
    <property type="protein sequence ID" value="MEZ6854186.1"/>
    <property type="molecule type" value="Genomic_DNA"/>
</dbReference>
<name>A0ABV4JWV4_9BACT</name>
<dbReference type="PIRSF" id="PIRSF029208">
    <property type="entry name" value="Phage_tail_GPU"/>
    <property type="match status" value="1"/>
</dbReference>
<protein>
    <submittedName>
        <fullName evidence="1">Phage tail protein</fullName>
    </submittedName>
</protein>
<dbReference type="InterPro" id="IPR009734">
    <property type="entry name" value="Myoviridae_GpU"/>
</dbReference>
<reference evidence="1 2" key="1">
    <citation type="submission" date="2024-07" db="EMBL/GenBank/DDBJ databases">
        <title>Active virus-host system and metabolic interactions in a Lokiarchaeon culture.</title>
        <authorList>
            <person name="Ponce Toledo R.I."/>
            <person name="Rodrigues Oliveira T."/>
            <person name="Schleper C."/>
        </authorList>
    </citation>
    <scope>NUCLEOTIDE SEQUENCE [LARGE SCALE GENOMIC DNA]</scope>
    <source>
        <strain evidence="1 2">B35</strain>
    </source>
</reference>
<dbReference type="InterPro" id="IPR016912">
    <property type="entry name" value="Phage_P2_GpU"/>
</dbReference>
<organism evidence="1 2">
    <name type="scientific">Halodesulfovibrio aestuarii</name>
    <dbReference type="NCBI Taxonomy" id="126333"/>
    <lineage>
        <taxon>Bacteria</taxon>
        <taxon>Pseudomonadati</taxon>
        <taxon>Thermodesulfobacteriota</taxon>
        <taxon>Desulfovibrionia</taxon>
        <taxon>Desulfovibrionales</taxon>
        <taxon>Desulfovibrionaceae</taxon>
        <taxon>Halodesulfovibrio</taxon>
    </lineage>
</organism>
<dbReference type="RefSeq" id="WP_371150762.1">
    <property type="nucleotide sequence ID" value="NZ_JBFSOO010000008.1"/>
</dbReference>
<gene>
    <name evidence="1" type="ORF">AB2Z07_11715</name>
</gene>
<evidence type="ECO:0000313" key="2">
    <source>
        <dbReference type="Proteomes" id="UP001568358"/>
    </source>
</evidence>
<proteinExistence type="predicted"/>
<comment type="caution">
    <text evidence="1">The sequence shown here is derived from an EMBL/GenBank/DDBJ whole genome shotgun (WGS) entry which is preliminary data.</text>
</comment>